<evidence type="ECO:0000256" key="5">
    <source>
        <dbReference type="ARBA" id="ARBA00023098"/>
    </source>
</evidence>
<dbReference type="SUPFAM" id="SSF53659">
    <property type="entry name" value="Isocitrate/Isopropylmalate dehydrogenase-like"/>
    <property type="match status" value="1"/>
</dbReference>
<keyword evidence="5 10" id="KW-0443">Lipid metabolism</keyword>
<accession>A0AA90NZ22</accession>
<evidence type="ECO:0000256" key="7">
    <source>
        <dbReference type="ARBA" id="ARBA00023264"/>
    </source>
</evidence>
<dbReference type="GO" id="GO:0005737">
    <property type="term" value="C:cytoplasm"/>
    <property type="evidence" value="ECO:0007669"/>
    <property type="project" value="UniProtKB-SubCell"/>
</dbReference>
<dbReference type="PANTHER" id="PTHR30100">
    <property type="entry name" value="FATTY ACID/PHOSPHOLIPID SYNTHESIS PROTEIN PLSX"/>
    <property type="match status" value="1"/>
</dbReference>
<evidence type="ECO:0000313" key="11">
    <source>
        <dbReference type="EMBL" id="MDP0587891.1"/>
    </source>
</evidence>
<dbReference type="Gene3D" id="3.40.718.10">
    <property type="entry name" value="Isopropylmalate Dehydrogenase"/>
    <property type="match status" value="1"/>
</dbReference>
<dbReference type="GO" id="GO:0043811">
    <property type="term" value="F:phosphate:acyl-[acyl carrier protein] acyltransferase activity"/>
    <property type="evidence" value="ECO:0007669"/>
    <property type="project" value="UniProtKB-UniRule"/>
</dbReference>
<dbReference type="GO" id="GO:0008654">
    <property type="term" value="P:phospholipid biosynthetic process"/>
    <property type="evidence" value="ECO:0007669"/>
    <property type="project" value="UniProtKB-KW"/>
</dbReference>
<name>A0AA90NZ22_9GAMM</name>
<protein>
    <recommendedName>
        <fullName evidence="8 10">Phosphate acyltransferase</fullName>
        <ecNumber evidence="8 10">2.3.1.274</ecNumber>
    </recommendedName>
    <alternativeName>
        <fullName evidence="10">Acyl-ACP phosphotransacylase</fullName>
    </alternativeName>
    <alternativeName>
        <fullName evidence="10">Acyl-[acyl-carrier-protein]--phosphate acyltransferase</fullName>
    </alternativeName>
    <alternativeName>
        <fullName evidence="10">Phosphate-acyl-ACP acyltransferase</fullName>
    </alternativeName>
</protein>
<dbReference type="NCBIfam" id="TIGR00182">
    <property type="entry name" value="plsX"/>
    <property type="match status" value="1"/>
</dbReference>
<dbReference type="EMBL" id="JASXSV010000001">
    <property type="protein sequence ID" value="MDP0587891.1"/>
    <property type="molecule type" value="Genomic_DNA"/>
</dbReference>
<evidence type="ECO:0000313" key="12">
    <source>
        <dbReference type="Proteomes" id="UP001178148"/>
    </source>
</evidence>
<dbReference type="Pfam" id="PF02504">
    <property type="entry name" value="FA_synthesis"/>
    <property type="match status" value="1"/>
</dbReference>
<comment type="pathway">
    <text evidence="10">Lipid metabolism; phospholipid metabolism.</text>
</comment>
<comment type="caution">
    <text evidence="11">The sequence shown here is derived from an EMBL/GenBank/DDBJ whole genome shotgun (WGS) entry which is preliminary data.</text>
</comment>
<comment type="subunit">
    <text evidence="9 10">Homodimer. Probably interacts with PlsY.</text>
</comment>
<comment type="similarity">
    <text evidence="10">Belongs to the PlsX family.</text>
</comment>
<comment type="catalytic activity">
    <reaction evidence="1 10">
        <text>a fatty acyl-[ACP] + phosphate = an acyl phosphate + holo-[ACP]</text>
        <dbReference type="Rhea" id="RHEA:42292"/>
        <dbReference type="Rhea" id="RHEA-COMP:9685"/>
        <dbReference type="Rhea" id="RHEA-COMP:14125"/>
        <dbReference type="ChEBI" id="CHEBI:43474"/>
        <dbReference type="ChEBI" id="CHEBI:59918"/>
        <dbReference type="ChEBI" id="CHEBI:64479"/>
        <dbReference type="ChEBI" id="CHEBI:138651"/>
        <dbReference type="EC" id="2.3.1.274"/>
    </reaction>
</comment>
<evidence type="ECO:0000256" key="9">
    <source>
        <dbReference type="ARBA" id="ARBA00046608"/>
    </source>
</evidence>
<dbReference type="PIRSF" id="PIRSF002465">
    <property type="entry name" value="Phsphlp_syn_PlsX"/>
    <property type="match status" value="1"/>
</dbReference>
<organism evidence="11 12">
    <name type="scientific">Candidatus Endonucleibacter bathymodioli</name>
    <dbReference type="NCBI Taxonomy" id="539814"/>
    <lineage>
        <taxon>Bacteria</taxon>
        <taxon>Pseudomonadati</taxon>
        <taxon>Pseudomonadota</taxon>
        <taxon>Gammaproteobacteria</taxon>
        <taxon>Oceanospirillales</taxon>
        <taxon>Endozoicomonadaceae</taxon>
        <taxon>Candidatus Endonucleibacter</taxon>
    </lineage>
</organism>
<dbReference type="InterPro" id="IPR003664">
    <property type="entry name" value="FA_synthesis"/>
</dbReference>
<evidence type="ECO:0000256" key="3">
    <source>
        <dbReference type="ARBA" id="ARBA00022516"/>
    </source>
</evidence>
<keyword evidence="2 10" id="KW-0963">Cytoplasm</keyword>
<dbReference type="EC" id="2.3.1.274" evidence="8 10"/>
<keyword evidence="3 10" id="KW-0444">Lipid biosynthesis</keyword>
<dbReference type="PANTHER" id="PTHR30100:SF1">
    <property type="entry name" value="PHOSPHATE ACYLTRANSFERASE"/>
    <property type="match status" value="1"/>
</dbReference>
<dbReference type="AlphaFoldDB" id="A0AA90NZ22"/>
<keyword evidence="11" id="KW-0012">Acyltransferase</keyword>
<dbReference type="HAMAP" id="MF_00019">
    <property type="entry name" value="PlsX"/>
    <property type="match status" value="1"/>
</dbReference>
<keyword evidence="12" id="KW-1185">Reference proteome</keyword>
<keyword evidence="4 10" id="KW-0808">Transferase</keyword>
<evidence type="ECO:0000256" key="2">
    <source>
        <dbReference type="ARBA" id="ARBA00022490"/>
    </source>
</evidence>
<dbReference type="GO" id="GO:0006633">
    <property type="term" value="P:fatty acid biosynthetic process"/>
    <property type="evidence" value="ECO:0007669"/>
    <property type="project" value="UniProtKB-UniRule"/>
</dbReference>
<comment type="subcellular location">
    <subcellularLocation>
        <location evidence="10">Cytoplasm</location>
    </subcellularLocation>
    <text evidence="10">Associated with the membrane possibly through PlsY.</text>
</comment>
<dbReference type="Proteomes" id="UP001178148">
    <property type="component" value="Unassembled WGS sequence"/>
</dbReference>
<evidence type="ECO:0000256" key="8">
    <source>
        <dbReference type="ARBA" id="ARBA00024069"/>
    </source>
</evidence>
<gene>
    <name evidence="10 11" type="primary">plsX</name>
    <name evidence="11" type="ORF">QS748_01235</name>
</gene>
<keyword evidence="7 10" id="KW-1208">Phospholipid metabolism</keyword>
<comment type="function">
    <text evidence="10">Catalyzes the reversible formation of acyl-phosphate (acyl-PO(4)) from acyl-[acyl-carrier-protein] (acyl-ACP). This enzyme utilizes acyl-ACP as fatty acyl donor, but not acyl-CoA.</text>
</comment>
<sequence length="350" mass="37536">MIPSKAGSAALTSIRIALDVMSGDESPSARMCSVIKLLTDKPDLFLYLIGDEVFIKSFLRMVPGIDWSRLAIVHSVKTVSMSDSPFSVLRSKQESSMWMMLELVASGEAHACVSAGNTGALMAMGRHLLQMVADVDRPAIATCIPCRKGSAILLDIGANVDSTAINLHQFAVMGSQLSSSVYHVYNPRVALMNVGTEDIKGNKQVRLASQLIQKDNRINYIGYIEGHAIFSGLADVIVCDGFVGNVALKTAEGVASLVKEELLATFGLNWWSRLLGLAVSPVLKEFCRRVDPVRYNGASFLGLQGIVVKSHGSADGKGFFQAVCQAIYEVQVGVSDCLMVDSGGGYTHSP</sequence>
<evidence type="ECO:0000256" key="1">
    <source>
        <dbReference type="ARBA" id="ARBA00001232"/>
    </source>
</evidence>
<dbReference type="InterPro" id="IPR012281">
    <property type="entry name" value="Phospholipid_synth_PlsX-like"/>
</dbReference>
<keyword evidence="6 10" id="KW-0594">Phospholipid biosynthesis</keyword>
<proteinExistence type="inferred from homology"/>
<evidence type="ECO:0000256" key="10">
    <source>
        <dbReference type="HAMAP-Rule" id="MF_00019"/>
    </source>
</evidence>
<reference evidence="11 12" key="1">
    <citation type="journal article" date="2023" name="bioRxiv">
        <title>An intranuclear bacterial parasite of deep-sea mussels expresses apoptosis inhibitors acquired from its host.</title>
        <authorList>
            <person name="Gonzalez Porras M.A."/>
            <person name="Assie A."/>
            <person name="Tietjen M."/>
            <person name="Violette M."/>
            <person name="Kleiner M."/>
            <person name="Gruber-Vodicka H."/>
            <person name="Dubilier N."/>
            <person name="Leisch N."/>
        </authorList>
    </citation>
    <scope>NUCLEOTIDE SEQUENCE [LARGE SCALE GENOMIC DNA]</scope>
    <source>
        <strain evidence="11">IAP13</strain>
    </source>
</reference>
<evidence type="ECO:0000256" key="4">
    <source>
        <dbReference type="ARBA" id="ARBA00022679"/>
    </source>
</evidence>
<evidence type="ECO:0000256" key="6">
    <source>
        <dbReference type="ARBA" id="ARBA00023209"/>
    </source>
</evidence>